<evidence type="ECO:0000256" key="2">
    <source>
        <dbReference type="ARBA" id="ARBA00022741"/>
    </source>
</evidence>
<keyword evidence="2" id="KW-0547">Nucleotide-binding</keyword>
<dbReference type="InterPro" id="IPR003439">
    <property type="entry name" value="ABC_transporter-like_ATP-bd"/>
</dbReference>
<evidence type="ECO:0000313" key="6">
    <source>
        <dbReference type="EMBL" id="QEW03110.1"/>
    </source>
</evidence>
<dbReference type="SUPFAM" id="SSF52540">
    <property type="entry name" value="P-loop containing nucleoside triphosphate hydrolases"/>
    <property type="match status" value="1"/>
</dbReference>
<gene>
    <name evidence="6" type="ORF">F6J85_08330</name>
</gene>
<dbReference type="Gene3D" id="3.40.50.300">
    <property type="entry name" value="P-loop containing nucleotide triphosphate hydrolases"/>
    <property type="match status" value="1"/>
</dbReference>
<dbReference type="KEGG" id="mlz:F6J85_08330"/>
<keyword evidence="1" id="KW-0813">Transport</keyword>
<feature type="domain" description="ABC transporter" evidence="5">
    <location>
        <begin position="30"/>
        <end position="260"/>
    </location>
</feature>
<evidence type="ECO:0000256" key="3">
    <source>
        <dbReference type="ARBA" id="ARBA00022840"/>
    </source>
</evidence>
<name>A0A5J6L3R2_9MICO</name>
<dbReference type="InterPro" id="IPR027417">
    <property type="entry name" value="P-loop_NTPase"/>
</dbReference>
<dbReference type="PROSITE" id="PS50893">
    <property type="entry name" value="ABC_TRANSPORTER_2"/>
    <property type="match status" value="1"/>
</dbReference>
<dbReference type="RefSeq" id="WP_150924598.1">
    <property type="nucleotide sequence ID" value="NZ_CP044232.1"/>
</dbReference>
<dbReference type="InterPro" id="IPR050166">
    <property type="entry name" value="ABC_transporter_ATP-bind"/>
</dbReference>
<dbReference type="PANTHER" id="PTHR42788:SF19">
    <property type="entry name" value="ALIPHATIC SULFONATES IMPORT ATP-BINDING PROTEIN SSUB 2"/>
    <property type="match status" value="1"/>
</dbReference>
<evidence type="ECO:0000259" key="5">
    <source>
        <dbReference type="PROSITE" id="PS50893"/>
    </source>
</evidence>
<proteinExistence type="predicted"/>
<dbReference type="Proteomes" id="UP000325516">
    <property type="component" value="Chromosome"/>
</dbReference>
<keyword evidence="3 6" id="KW-0067">ATP-binding</keyword>
<organism evidence="6 7">
    <name type="scientific">Microbacterium lushaniae</name>
    <dbReference type="NCBI Taxonomy" id="2614639"/>
    <lineage>
        <taxon>Bacteria</taxon>
        <taxon>Bacillati</taxon>
        <taxon>Actinomycetota</taxon>
        <taxon>Actinomycetes</taxon>
        <taxon>Micrococcales</taxon>
        <taxon>Microbacteriaceae</taxon>
        <taxon>Microbacterium</taxon>
    </lineage>
</organism>
<evidence type="ECO:0000313" key="7">
    <source>
        <dbReference type="Proteomes" id="UP000325516"/>
    </source>
</evidence>
<feature type="region of interest" description="Disordered" evidence="4">
    <location>
        <begin position="1"/>
        <end position="25"/>
    </location>
</feature>
<protein>
    <submittedName>
        <fullName evidence="6">ABC transporter ATP-binding protein</fullName>
    </submittedName>
</protein>
<dbReference type="SMART" id="SM00382">
    <property type="entry name" value="AAA"/>
    <property type="match status" value="1"/>
</dbReference>
<reference evidence="7" key="1">
    <citation type="submission" date="2019-09" db="EMBL/GenBank/DDBJ databases">
        <title>Mumia zhuanghuii sp. nov. isolated from the intestinal contents of plateau pika (Ochotona curzoniae) in the Qinghai-Tibet plateau of China.</title>
        <authorList>
            <person name="Tian Z."/>
        </authorList>
    </citation>
    <scope>NUCLEOTIDE SEQUENCE [LARGE SCALE GENOMIC DNA]</scope>
    <source>
        <strain evidence="7">L-031</strain>
    </source>
</reference>
<sequence length="287" mass="30290">MPATSTDLRTPTAAQASHDRTAAATTTPAVRAVGLGRTFATAHGPREVLRGIDLDIRAGEIVAILGPSGAGKSTLLRLIGGLDAPTAGAVQVSGATVTDTDERTAVAFQEPRLLPWRSIAHNVSLGLPRGTTPGDARERVAELLHLVGLDHAAAQRPREVSGGMAQRAALARALARDPDVLLLDEPFGALDALTRLRMQDLLCEIHAARPTTVVLVTHDVEEALYLADRVVLLRSLDAGSASVARTLAVPGARPRDRADRALARLRAELLEGLGVDTHPRPTPEENR</sequence>
<dbReference type="InterPro" id="IPR003593">
    <property type="entry name" value="AAA+_ATPase"/>
</dbReference>
<dbReference type="GO" id="GO:0005524">
    <property type="term" value="F:ATP binding"/>
    <property type="evidence" value="ECO:0007669"/>
    <property type="project" value="UniProtKB-KW"/>
</dbReference>
<accession>A0A5J6L3R2</accession>
<dbReference type="PROSITE" id="PS00211">
    <property type="entry name" value="ABC_TRANSPORTER_1"/>
    <property type="match status" value="1"/>
</dbReference>
<dbReference type="GO" id="GO:0016887">
    <property type="term" value="F:ATP hydrolysis activity"/>
    <property type="evidence" value="ECO:0007669"/>
    <property type="project" value="InterPro"/>
</dbReference>
<keyword evidence="7" id="KW-1185">Reference proteome</keyword>
<dbReference type="EMBL" id="CP044232">
    <property type="protein sequence ID" value="QEW03110.1"/>
    <property type="molecule type" value="Genomic_DNA"/>
</dbReference>
<dbReference type="InterPro" id="IPR017871">
    <property type="entry name" value="ABC_transporter-like_CS"/>
</dbReference>
<feature type="compositionally biased region" description="Polar residues" evidence="4">
    <location>
        <begin position="1"/>
        <end position="15"/>
    </location>
</feature>
<dbReference type="Pfam" id="PF00005">
    <property type="entry name" value="ABC_tran"/>
    <property type="match status" value="1"/>
</dbReference>
<evidence type="ECO:0000256" key="1">
    <source>
        <dbReference type="ARBA" id="ARBA00022448"/>
    </source>
</evidence>
<dbReference type="AlphaFoldDB" id="A0A5J6L3R2"/>
<dbReference type="PANTHER" id="PTHR42788">
    <property type="entry name" value="TAURINE IMPORT ATP-BINDING PROTEIN-RELATED"/>
    <property type="match status" value="1"/>
</dbReference>
<evidence type="ECO:0000256" key="4">
    <source>
        <dbReference type="SAM" id="MobiDB-lite"/>
    </source>
</evidence>